<evidence type="ECO:0000313" key="3">
    <source>
        <dbReference type="Proteomes" id="UP001595528"/>
    </source>
</evidence>
<comment type="caution">
    <text evidence="2">The sequence shown here is derived from an EMBL/GenBank/DDBJ whole genome shotgun (WGS) entry which is preliminary data.</text>
</comment>
<keyword evidence="1" id="KW-0732">Signal</keyword>
<sequence length="182" mass="20071">MRQSIRALAVALGLSLAAGPGQAALSLPAPTAGVISSIATEDDLQQPTGWDRGDRYGYWGKGYRYDRGWGGPRGYGHQGYGHRGYGRGSYGRGGYWHKGHRGGRYGWWWIVGPRWYWGGGPNWRRPGPLVLVPPAPVWRSAPQVMPSAYCREWRGDATIDGTGQPFWGTACLQPDGSWRIVN</sequence>
<keyword evidence="3" id="KW-1185">Reference proteome</keyword>
<proteinExistence type="predicted"/>
<feature type="signal peptide" evidence="1">
    <location>
        <begin position="1"/>
        <end position="23"/>
    </location>
</feature>
<dbReference type="Proteomes" id="UP001595528">
    <property type="component" value="Unassembled WGS sequence"/>
</dbReference>
<accession>A0ABV7L5M4</accession>
<evidence type="ECO:0000313" key="2">
    <source>
        <dbReference type="EMBL" id="MFC3229932.1"/>
    </source>
</evidence>
<gene>
    <name evidence="2" type="ORF">ACFOGJ_21960</name>
</gene>
<feature type="chain" id="PRO_5046988439" evidence="1">
    <location>
        <begin position="24"/>
        <end position="182"/>
    </location>
</feature>
<name>A0ABV7L5M4_9PROT</name>
<organism evidence="2 3">
    <name type="scientific">Marinibaculum pumilum</name>
    <dbReference type="NCBI Taxonomy" id="1766165"/>
    <lineage>
        <taxon>Bacteria</taxon>
        <taxon>Pseudomonadati</taxon>
        <taxon>Pseudomonadota</taxon>
        <taxon>Alphaproteobacteria</taxon>
        <taxon>Rhodospirillales</taxon>
        <taxon>Rhodospirillaceae</taxon>
        <taxon>Marinibaculum</taxon>
    </lineage>
</organism>
<dbReference type="RefSeq" id="WP_379904603.1">
    <property type="nucleotide sequence ID" value="NZ_JBHRTR010000034.1"/>
</dbReference>
<protein>
    <submittedName>
        <fullName evidence="2">Uncharacterized protein</fullName>
    </submittedName>
</protein>
<evidence type="ECO:0000256" key="1">
    <source>
        <dbReference type="SAM" id="SignalP"/>
    </source>
</evidence>
<reference evidence="3" key="1">
    <citation type="journal article" date="2019" name="Int. J. Syst. Evol. Microbiol.">
        <title>The Global Catalogue of Microorganisms (GCM) 10K type strain sequencing project: providing services to taxonomists for standard genome sequencing and annotation.</title>
        <authorList>
            <consortium name="The Broad Institute Genomics Platform"/>
            <consortium name="The Broad Institute Genome Sequencing Center for Infectious Disease"/>
            <person name="Wu L."/>
            <person name="Ma J."/>
        </authorList>
    </citation>
    <scope>NUCLEOTIDE SEQUENCE [LARGE SCALE GENOMIC DNA]</scope>
    <source>
        <strain evidence="3">KCTC 42964</strain>
    </source>
</reference>
<dbReference type="EMBL" id="JBHRTR010000034">
    <property type="protein sequence ID" value="MFC3229932.1"/>
    <property type="molecule type" value="Genomic_DNA"/>
</dbReference>